<dbReference type="HOGENOM" id="CLU_458842_0_0_1"/>
<keyword evidence="3" id="KW-0156">Chromatin regulator</keyword>
<dbReference type="SUPFAM" id="SSF52058">
    <property type="entry name" value="L domain-like"/>
    <property type="match status" value="1"/>
</dbReference>
<dbReference type="Gramene" id="OB02G35880.1">
    <property type="protein sequence ID" value="OB02G35880.1"/>
    <property type="gene ID" value="OB02G35880"/>
</dbReference>
<dbReference type="Pfam" id="PF23622">
    <property type="entry name" value="LRR_At1g61320_AtMIF1"/>
    <property type="match status" value="1"/>
</dbReference>
<dbReference type="AlphaFoldDB" id="J3LG21"/>
<proteinExistence type="predicted"/>
<dbReference type="PANTHER" id="PTHR14744:SF15">
    <property type="entry name" value="N-ALPHA-ACETYLTRANSFERASE 60"/>
    <property type="match status" value="1"/>
</dbReference>
<name>J3LG21_ORYBR</name>
<dbReference type="Gene3D" id="3.40.630.30">
    <property type="match status" value="1"/>
</dbReference>
<dbReference type="PANTHER" id="PTHR14744">
    <property type="entry name" value="N-ALPHA-ACETYLTRANSFERASE 60"/>
    <property type="match status" value="1"/>
</dbReference>
<dbReference type="InterPro" id="IPR055357">
    <property type="entry name" value="LRR_At1g61320_AtMIF1"/>
</dbReference>
<dbReference type="STRING" id="4533.J3LG21"/>
<feature type="domain" description="At1g61320/AtMIF1 LRR" evidence="5">
    <location>
        <begin position="250"/>
        <end position="561"/>
    </location>
</feature>
<dbReference type="GO" id="GO:0000139">
    <property type="term" value="C:Golgi membrane"/>
    <property type="evidence" value="ECO:0007669"/>
    <property type="project" value="TreeGrafter"/>
</dbReference>
<accession>J3LG21</accession>
<dbReference type="Gene3D" id="3.80.10.10">
    <property type="entry name" value="Ribonuclease Inhibitor"/>
    <property type="match status" value="1"/>
</dbReference>
<dbReference type="GO" id="GO:0004596">
    <property type="term" value="F:protein-N-terminal amino-acid acetyltransferase activity"/>
    <property type="evidence" value="ECO:0007669"/>
    <property type="project" value="InterPro"/>
</dbReference>
<dbReference type="EC" id="2.3.1.48" evidence="1"/>
<evidence type="ECO:0000259" key="5">
    <source>
        <dbReference type="Pfam" id="PF23622"/>
    </source>
</evidence>
<keyword evidence="7" id="KW-1185">Reference proteome</keyword>
<keyword evidence="2" id="KW-0808">Transferase</keyword>
<dbReference type="SUPFAM" id="SSF55729">
    <property type="entry name" value="Acyl-CoA N-acyltransferases (Nat)"/>
    <property type="match status" value="1"/>
</dbReference>
<organism evidence="6">
    <name type="scientific">Oryza brachyantha</name>
    <name type="common">malo sina</name>
    <dbReference type="NCBI Taxonomy" id="4533"/>
    <lineage>
        <taxon>Eukaryota</taxon>
        <taxon>Viridiplantae</taxon>
        <taxon>Streptophyta</taxon>
        <taxon>Embryophyta</taxon>
        <taxon>Tracheophyta</taxon>
        <taxon>Spermatophyta</taxon>
        <taxon>Magnoliopsida</taxon>
        <taxon>Liliopsida</taxon>
        <taxon>Poales</taxon>
        <taxon>Poaceae</taxon>
        <taxon>BOP clade</taxon>
        <taxon>Oryzoideae</taxon>
        <taxon>Oryzeae</taxon>
        <taxon>Oryzinae</taxon>
        <taxon>Oryza</taxon>
    </lineage>
</organism>
<dbReference type="EnsemblPlants" id="OB02G35880.1">
    <property type="protein sequence ID" value="OB02G35880.1"/>
    <property type="gene ID" value="OB02G35880"/>
</dbReference>
<evidence type="ECO:0000256" key="1">
    <source>
        <dbReference type="ARBA" id="ARBA00013184"/>
    </source>
</evidence>
<dbReference type="InterPro" id="IPR016181">
    <property type="entry name" value="Acyl_CoA_acyltransferase"/>
</dbReference>
<evidence type="ECO:0000313" key="6">
    <source>
        <dbReference type="EnsemblPlants" id="OB02G35880.1"/>
    </source>
</evidence>
<reference evidence="6" key="1">
    <citation type="submission" date="2013-04" db="UniProtKB">
        <authorList>
            <consortium name="EnsemblPlants"/>
        </authorList>
    </citation>
    <scope>IDENTIFICATION</scope>
</reference>
<evidence type="ECO:0000256" key="4">
    <source>
        <dbReference type="ARBA" id="ARBA00023315"/>
    </source>
</evidence>
<dbReference type="GO" id="GO:0004402">
    <property type="term" value="F:histone acetyltransferase activity"/>
    <property type="evidence" value="ECO:0007669"/>
    <property type="project" value="TreeGrafter"/>
</dbReference>
<dbReference type="Proteomes" id="UP000006038">
    <property type="component" value="Unassembled WGS sequence"/>
</dbReference>
<evidence type="ECO:0000313" key="7">
    <source>
        <dbReference type="Proteomes" id="UP000006038"/>
    </source>
</evidence>
<sequence>MTYEREFFLNVVNGNGIISWGAVDTSRSDDRRDELIGFVTTRMIAAQDSEIEDLFRYNSSRKGLTLLYILTLGVVESYRNLGIGCYLLVLLSVTVCDYDLIDPHKHSHLQHLHWSERGVYLHVISYNQPAISFYNKMLFKLVRRLPQFYYIRGQHYDSYLFVYYVNGGRSPCSPLSSNLGTLIFHKTIEMDDGVGTGYLKALKSLWNIREVITSFVVDFRAFLKMVVAKFWNKEDRSTPRWSRSNQAFAASAANHLASWLAAAAARGVEQLELHLPRSRLAVLPPSLIACTNLTSLTLRLDHYAHPLPSLRSLTRLSHLHLAAITLAGDNFFADLFSHCKQLRYLVLEKCRIGALCLAGSMQLCSLAITDCSWIQQSSIAFSDMPALRTLHYSGAMASRHIIDNVDSLEEVVLAIKQPQVKLQEPNLRELLTLVGNVHSLMLSPWCIEQFARPEEWSKVRLNNVRQLACVIERREEGAASIAPLLANCQNVEELSVSVVPSQCKRRRGSDDGSYHGVLGGKGAVLRHLRAVRMVYIDESKSGLELVKLLLKNTPMLEMMTIVPSMDGLEQAKFRRRVLKLRKASRDADIQFSATG</sequence>
<keyword evidence="4" id="KW-0012">Acyltransferase</keyword>
<dbReference type="OMA" id="CVIERRE"/>
<dbReference type="InterPro" id="IPR032675">
    <property type="entry name" value="LRR_dom_sf"/>
</dbReference>
<evidence type="ECO:0000256" key="2">
    <source>
        <dbReference type="ARBA" id="ARBA00022679"/>
    </source>
</evidence>
<evidence type="ECO:0000256" key="3">
    <source>
        <dbReference type="ARBA" id="ARBA00022853"/>
    </source>
</evidence>
<protein>
    <recommendedName>
        <fullName evidence="1">histone acetyltransferase</fullName>
        <ecNumber evidence="1">2.3.1.48</ecNumber>
    </recommendedName>
</protein>
<dbReference type="InterPro" id="IPR045141">
    <property type="entry name" value="NAA60-like"/>
</dbReference>
<dbReference type="eggNOG" id="KOG3138">
    <property type="taxonomic scope" value="Eukaryota"/>
</dbReference>